<evidence type="ECO:0000259" key="4">
    <source>
        <dbReference type="PROSITE" id="PS51084"/>
    </source>
</evidence>
<dbReference type="EMBL" id="FMKA01000004">
    <property type="protein sequence ID" value="SCP96351.1"/>
    <property type="molecule type" value="Genomic_DNA"/>
</dbReference>
<dbReference type="InterPro" id="IPR001310">
    <property type="entry name" value="Histidine_triad_HIT"/>
</dbReference>
<feature type="short sequence motif" description="Histidine triad motif" evidence="2 3">
    <location>
        <begin position="99"/>
        <end position="103"/>
    </location>
</feature>
<dbReference type="GO" id="GO:0009117">
    <property type="term" value="P:nucleotide metabolic process"/>
    <property type="evidence" value="ECO:0007669"/>
    <property type="project" value="TreeGrafter"/>
</dbReference>
<evidence type="ECO:0000313" key="6">
    <source>
        <dbReference type="Proteomes" id="UP000199315"/>
    </source>
</evidence>
<dbReference type="STRING" id="1619234.SAMN05421730_1004126"/>
<keyword evidence="6" id="KW-1185">Reference proteome</keyword>
<organism evidence="5 6">
    <name type="scientific">Anaerobium acetethylicum</name>
    <dbReference type="NCBI Taxonomy" id="1619234"/>
    <lineage>
        <taxon>Bacteria</taxon>
        <taxon>Bacillati</taxon>
        <taxon>Bacillota</taxon>
        <taxon>Clostridia</taxon>
        <taxon>Lachnospirales</taxon>
        <taxon>Lachnospiraceae</taxon>
        <taxon>Anaerobium</taxon>
    </lineage>
</organism>
<evidence type="ECO:0000256" key="3">
    <source>
        <dbReference type="PROSITE-ProRule" id="PRU00464"/>
    </source>
</evidence>
<gene>
    <name evidence="5" type="ORF">SAMN05421730_1004126</name>
</gene>
<dbReference type="PRINTS" id="PR00332">
    <property type="entry name" value="HISTRIAD"/>
</dbReference>
<dbReference type="OrthoDB" id="9784774at2"/>
<reference evidence="5 6" key="1">
    <citation type="submission" date="2016-09" db="EMBL/GenBank/DDBJ databases">
        <authorList>
            <person name="Capua I."/>
            <person name="De Benedictis P."/>
            <person name="Joannis T."/>
            <person name="Lombin L.H."/>
            <person name="Cattoli G."/>
        </authorList>
    </citation>
    <scope>NUCLEOTIDE SEQUENCE [LARGE SCALE GENOMIC DNA]</scope>
    <source>
        <strain evidence="5 6">GluBS11</strain>
    </source>
</reference>
<dbReference type="PANTHER" id="PTHR46648:SF1">
    <property type="entry name" value="ADENOSINE 5'-MONOPHOSPHORAMIDASE HNT1"/>
    <property type="match status" value="1"/>
</dbReference>
<evidence type="ECO:0000256" key="1">
    <source>
        <dbReference type="PIRSR" id="PIRSR601310-1"/>
    </source>
</evidence>
<name>A0A1D3TRJ8_9FIRM</name>
<feature type="domain" description="HIT" evidence="4">
    <location>
        <begin position="7"/>
        <end position="114"/>
    </location>
</feature>
<accession>A0A1D3TRJ8</accession>
<dbReference type="InterPro" id="IPR036265">
    <property type="entry name" value="HIT-like_sf"/>
</dbReference>
<dbReference type="InterPro" id="IPR019808">
    <property type="entry name" value="Histidine_triad_CS"/>
</dbReference>
<dbReference type="PROSITE" id="PS51084">
    <property type="entry name" value="HIT_2"/>
    <property type="match status" value="1"/>
</dbReference>
<dbReference type="SUPFAM" id="SSF54197">
    <property type="entry name" value="HIT-like"/>
    <property type="match status" value="1"/>
</dbReference>
<proteinExistence type="predicted"/>
<dbReference type="Gene3D" id="3.30.428.10">
    <property type="entry name" value="HIT-like"/>
    <property type="match status" value="1"/>
</dbReference>
<evidence type="ECO:0000313" key="5">
    <source>
        <dbReference type="EMBL" id="SCP96351.1"/>
    </source>
</evidence>
<dbReference type="PANTHER" id="PTHR46648">
    <property type="entry name" value="HIT FAMILY PROTEIN 1"/>
    <property type="match status" value="1"/>
</dbReference>
<dbReference type="RefSeq" id="WP_091231496.1">
    <property type="nucleotide sequence ID" value="NZ_FMKA01000004.1"/>
</dbReference>
<dbReference type="GO" id="GO:0003824">
    <property type="term" value="F:catalytic activity"/>
    <property type="evidence" value="ECO:0007669"/>
    <property type="project" value="InterPro"/>
</dbReference>
<dbReference type="Proteomes" id="UP000199315">
    <property type="component" value="Unassembled WGS sequence"/>
</dbReference>
<dbReference type="Pfam" id="PF01230">
    <property type="entry name" value="HIT"/>
    <property type="match status" value="1"/>
</dbReference>
<protein>
    <submittedName>
        <fullName evidence="5">Histidine triad (HIT) family protein</fullName>
    </submittedName>
</protein>
<dbReference type="AlphaFoldDB" id="A0A1D3TRJ8"/>
<feature type="active site" description="Tele-AMP-histidine intermediate" evidence="1">
    <location>
        <position position="101"/>
    </location>
</feature>
<dbReference type="CDD" id="cd01277">
    <property type="entry name" value="HINT_subgroup"/>
    <property type="match status" value="1"/>
</dbReference>
<dbReference type="PROSITE" id="PS00892">
    <property type="entry name" value="HIT_1"/>
    <property type="match status" value="1"/>
</dbReference>
<evidence type="ECO:0000256" key="2">
    <source>
        <dbReference type="PIRSR" id="PIRSR601310-3"/>
    </source>
</evidence>
<dbReference type="InterPro" id="IPR011146">
    <property type="entry name" value="HIT-like"/>
</dbReference>
<sequence length="136" mass="15446">MKDSNCIFCKIANGEIPSATIYEDGEFRVILDRGPATWGHALILPKEHFSDIYEIEDEVLTKAFVLAKKMAERMTEVLKCDGFNIIQNNGSPAGQTVFHFHIHLLPRYTDDGAKIGWKPNEISDEDLKKCLEQFSE</sequence>
<dbReference type="InterPro" id="IPR039384">
    <property type="entry name" value="HINT"/>
</dbReference>